<dbReference type="UniPathway" id="UPA00848">
    <property type="reaction ID" value="UER00151"/>
</dbReference>
<name>M5E6G1_MALS4</name>
<gene>
    <name evidence="13" type="ORF">MSYG_0782</name>
</gene>
<evidence type="ECO:0000256" key="5">
    <source>
        <dbReference type="ARBA" id="ARBA00022741"/>
    </source>
</evidence>
<evidence type="ECO:0000256" key="1">
    <source>
        <dbReference type="ARBA" id="ARBA00005080"/>
    </source>
</evidence>
<dbReference type="Proteomes" id="UP000186303">
    <property type="component" value="Chromosome 1"/>
</dbReference>
<evidence type="ECO:0000256" key="7">
    <source>
        <dbReference type="ARBA" id="ARBA00022909"/>
    </source>
</evidence>
<dbReference type="RefSeq" id="XP_018739304.1">
    <property type="nucleotide sequence ID" value="XM_018885764.1"/>
</dbReference>
<dbReference type="PROSITE" id="PS00859">
    <property type="entry name" value="GTP_CYCLOHYDROL_1_1"/>
    <property type="match status" value="1"/>
</dbReference>
<evidence type="ECO:0000256" key="9">
    <source>
        <dbReference type="ARBA" id="ARBA00030854"/>
    </source>
</evidence>
<comment type="pathway">
    <text evidence="1">Cofactor biosynthesis; 7,8-dihydroneopterin triphosphate biosynthesis; 7,8-dihydroneopterin triphosphate from GTP: step 1/1.</text>
</comment>
<comment type="similarity">
    <text evidence="2">Belongs to the GTP cyclohydrolase I family.</text>
</comment>
<dbReference type="Pfam" id="PF01227">
    <property type="entry name" value="GTP_cyclohydroI"/>
    <property type="match status" value="1"/>
</dbReference>
<dbReference type="GO" id="GO:0046656">
    <property type="term" value="P:folic acid biosynthetic process"/>
    <property type="evidence" value="ECO:0007669"/>
    <property type="project" value="UniProtKB-KW"/>
</dbReference>
<dbReference type="NCBIfam" id="NF006826">
    <property type="entry name" value="PRK09347.1-3"/>
    <property type="match status" value="1"/>
</dbReference>
<evidence type="ECO:0000256" key="3">
    <source>
        <dbReference type="ARBA" id="ARBA00012715"/>
    </source>
</evidence>
<dbReference type="InterPro" id="IPR043134">
    <property type="entry name" value="GTP-CH-I_N"/>
</dbReference>
<evidence type="ECO:0000256" key="10">
    <source>
        <dbReference type="ARBA" id="ARBA00055676"/>
    </source>
</evidence>
<dbReference type="KEGG" id="msym:MSY001_0688"/>
<keyword evidence="8" id="KW-0342">GTP-binding</keyword>
<sequence length="276" mass="30462">MAERGTKRPLEDGHYEDDDADSTALPSPAMSSSVSANQKGGGLGTPTGAMTVISGFSDERDPIAAVLNKHGLGWPAKSTLDRVNYTAEESAANEERLAGAVRTILECLGEDPDRAGLKDTPQRYARALLWMTKGYEERLCDVINHAIFDENHDELVIVRDIEVYSLCEHHLVPFKGKIHIGYIPNRMVIGLSKLARIAETFARRLSVQERLTRQVALALNEALNPRGVAVVMECEHMCMAMRGVQKPGAVTVTSCMLGVFRDRAKTREEFLSLIRK</sequence>
<feature type="domain" description="GTP cyclohydrolase I" evidence="12">
    <location>
        <begin position="99"/>
        <end position="275"/>
    </location>
</feature>
<dbReference type="VEuPathDB" id="FungiDB:MSYG_0782"/>
<dbReference type="InterPro" id="IPR018234">
    <property type="entry name" value="GTP_CycHdrlase_I_CS"/>
</dbReference>
<evidence type="ECO:0000313" key="13">
    <source>
        <dbReference type="EMBL" id="SHO76444.1"/>
    </source>
</evidence>
<dbReference type="NCBIfam" id="TIGR00063">
    <property type="entry name" value="folE"/>
    <property type="match status" value="1"/>
</dbReference>
<dbReference type="FunFam" id="3.30.1130.10:FF:000012">
    <property type="entry name" value="GTP cyclohydrolase 1"/>
    <property type="match status" value="1"/>
</dbReference>
<dbReference type="NCBIfam" id="NF006825">
    <property type="entry name" value="PRK09347.1-2"/>
    <property type="match status" value="1"/>
</dbReference>
<evidence type="ECO:0000259" key="12">
    <source>
        <dbReference type="Pfam" id="PF01227"/>
    </source>
</evidence>
<evidence type="ECO:0000256" key="6">
    <source>
        <dbReference type="ARBA" id="ARBA00022801"/>
    </source>
</evidence>
<feature type="region of interest" description="Disordered" evidence="11">
    <location>
        <begin position="1"/>
        <end position="46"/>
    </location>
</feature>
<reference evidence="14" key="1">
    <citation type="journal article" date="2017" name="Nucleic Acids Res.">
        <title>Proteogenomics produces comprehensive and highly accurate protein-coding gene annotation in a complete genome assembly of Malassezia sympodialis.</title>
        <authorList>
            <person name="Zhu Y."/>
            <person name="Engstroem P.G."/>
            <person name="Tellgren-Roth C."/>
            <person name="Baudo C.D."/>
            <person name="Kennell J.C."/>
            <person name="Sun S."/>
            <person name="Billmyre R.B."/>
            <person name="Schroeder M.S."/>
            <person name="Andersson A."/>
            <person name="Holm T."/>
            <person name="Sigurgeirsson B."/>
            <person name="Wu G."/>
            <person name="Sankaranarayanan S.R."/>
            <person name="Siddharthan R."/>
            <person name="Sanyal K."/>
            <person name="Lundeberg J."/>
            <person name="Nystedt B."/>
            <person name="Boekhout T."/>
            <person name="Dawson T.L. Jr."/>
            <person name="Heitman J."/>
            <person name="Scheynius A."/>
            <person name="Lehtioe J."/>
        </authorList>
    </citation>
    <scope>NUCLEOTIDE SEQUENCE [LARGE SCALE GENOMIC DNA]</scope>
    <source>
        <strain evidence="14">ATCC 42132</strain>
    </source>
</reference>
<dbReference type="GO" id="GO:0005737">
    <property type="term" value="C:cytoplasm"/>
    <property type="evidence" value="ECO:0007669"/>
    <property type="project" value="TreeGrafter"/>
</dbReference>
<dbReference type="PANTHER" id="PTHR11109">
    <property type="entry name" value="GTP CYCLOHYDROLASE I"/>
    <property type="match status" value="1"/>
</dbReference>
<dbReference type="HOGENOM" id="CLU_049768_1_3_1"/>
<feature type="compositionally biased region" description="Basic and acidic residues" evidence="11">
    <location>
        <begin position="1"/>
        <end position="13"/>
    </location>
</feature>
<dbReference type="InterPro" id="IPR001474">
    <property type="entry name" value="GTP_CycHdrlase_I"/>
</dbReference>
<comment type="function">
    <text evidence="10">GTP cyclohydrolase 1 is the first enzyme in the biosynthetic pathway leading to folic acid.</text>
</comment>
<dbReference type="OMA" id="FCEHHFL"/>
<dbReference type="PANTHER" id="PTHR11109:SF7">
    <property type="entry name" value="GTP CYCLOHYDROLASE 1"/>
    <property type="match status" value="1"/>
</dbReference>
<dbReference type="InterPro" id="IPR043133">
    <property type="entry name" value="GTP-CH-I_C/QueF"/>
</dbReference>
<evidence type="ECO:0000256" key="4">
    <source>
        <dbReference type="ARBA" id="ARBA00017272"/>
    </source>
</evidence>
<dbReference type="GO" id="GO:0008270">
    <property type="term" value="F:zinc ion binding"/>
    <property type="evidence" value="ECO:0007669"/>
    <property type="project" value="TreeGrafter"/>
</dbReference>
<keyword evidence="14" id="KW-1185">Reference proteome</keyword>
<feature type="compositionally biased region" description="Polar residues" evidence="11">
    <location>
        <begin position="29"/>
        <end position="38"/>
    </location>
</feature>
<keyword evidence="6 13" id="KW-0378">Hydrolase</keyword>
<dbReference type="EC" id="3.5.4.16" evidence="3"/>
<evidence type="ECO:0000256" key="11">
    <source>
        <dbReference type="SAM" id="MobiDB-lite"/>
    </source>
</evidence>
<dbReference type="GO" id="GO:0006729">
    <property type="term" value="P:tetrahydrobiopterin biosynthetic process"/>
    <property type="evidence" value="ECO:0007669"/>
    <property type="project" value="TreeGrafter"/>
</dbReference>
<dbReference type="OrthoDB" id="4966at2759"/>
<evidence type="ECO:0000313" key="14">
    <source>
        <dbReference type="Proteomes" id="UP000186303"/>
    </source>
</evidence>
<evidence type="ECO:0000256" key="2">
    <source>
        <dbReference type="ARBA" id="ARBA00008085"/>
    </source>
</evidence>
<dbReference type="GO" id="GO:0046654">
    <property type="term" value="P:tetrahydrofolate biosynthetic process"/>
    <property type="evidence" value="ECO:0007669"/>
    <property type="project" value="InterPro"/>
</dbReference>
<protein>
    <recommendedName>
        <fullName evidence="4">GTP cyclohydrolase 1</fullName>
        <ecNumber evidence="3">3.5.4.16</ecNumber>
    </recommendedName>
    <alternativeName>
        <fullName evidence="9">GTP cyclohydrolase I</fullName>
    </alternativeName>
</protein>
<organism evidence="13 14">
    <name type="scientific">Malassezia sympodialis (strain ATCC 42132)</name>
    <name type="common">Atopic eczema-associated yeast</name>
    <dbReference type="NCBI Taxonomy" id="1230383"/>
    <lineage>
        <taxon>Eukaryota</taxon>
        <taxon>Fungi</taxon>
        <taxon>Dikarya</taxon>
        <taxon>Basidiomycota</taxon>
        <taxon>Ustilaginomycotina</taxon>
        <taxon>Malasseziomycetes</taxon>
        <taxon>Malasseziales</taxon>
        <taxon>Malasseziaceae</taxon>
        <taxon>Malassezia</taxon>
    </lineage>
</organism>
<dbReference type="InterPro" id="IPR020602">
    <property type="entry name" value="GTP_CycHdrlase_I_dom"/>
</dbReference>
<proteinExistence type="inferred from homology"/>
<dbReference type="HAMAP" id="MF_00223">
    <property type="entry name" value="FolE"/>
    <property type="match status" value="1"/>
</dbReference>
<dbReference type="Gene3D" id="3.30.1130.10">
    <property type="match status" value="1"/>
</dbReference>
<dbReference type="GO" id="GO:0005525">
    <property type="term" value="F:GTP binding"/>
    <property type="evidence" value="ECO:0007669"/>
    <property type="project" value="UniProtKB-KW"/>
</dbReference>
<dbReference type="CDD" id="cd00642">
    <property type="entry name" value="GTP_cyclohydro1"/>
    <property type="match status" value="1"/>
</dbReference>
<dbReference type="Gene3D" id="1.10.286.10">
    <property type="match status" value="1"/>
</dbReference>
<keyword evidence="5" id="KW-0547">Nucleotide-binding</keyword>
<accession>M5E6G1</accession>
<dbReference type="SUPFAM" id="SSF55620">
    <property type="entry name" value="Tetrahydrobiopterin biosynthesis enzymes-like"/>
    <property type="match status" value="1"/>
</dbReference>
<dbReference type="EMBL" id="LT671821">
    <property type="protein sequence ID" value="SHO76444.1"/>
    <property type="molecule type" value="Genomic_DNA"/>
</dbReference>
<dbReference type="FunFam" id="1.10.286.10:FF:000003">
    <property type="entry name" value="GTP cyclohydrolase 1"/>
    <property type="match status" value="1"/>
</dbReference>
<evidence type="ECO:0000256" key="8">
    <source>
        <dbReference type="ARBA" id="ARBA00023134"/>
    </source>
</evidence>
<dbReference type="GO" id="GO:0003934">
    <property type="term" value="F:GTP cyclohydrolase I activity"/>
    <property type="evidence" value="ECO:0007669"/>
    <property type="project" value="UniProtKB-EC"/>
</dbReference>
<keyword evidence="7" id="KW-0289">Folate biosynthesis</keyword>
<dbReference type="STRING" id="1230383.M5E6G1"/>
<dbReference type="AlphaFoldDB" id="M5E6G1"/>